<sequence>MKIRGRITLEIAMKTIEDCQVAISSLLPDERELPQGLTSIIKCIDDKLTYELTYHVDNEKLLSVYNTIDDFIRNLKIIMESLNELRR</sequence>
<dbReference type="AlphaFoldDB" id="F0QU65"/>
<accession>F0QU65</accession>
<dbReference type="STRING" id="985053.VMUT_0392"/>
<dbReference type="EMBL" id="CP002529">
    <property type="protein sequence ID" value="ADY00605.1"/>
    <property type="molecule type" value="Genomic_DNA"/>
</dbReference>
<keyword evidence="2" id="KW-1185">Reference proteome</keyword>
<dbReference type="NCBIfam" id="NF011470">
    <property type="entry name" value="PRK14887.1"/>
    <property type="match status" value="1"/>
</dbReference>
<proteinExistence type="predicted"/>
<name>F0QU65_VULM7</name>
<protein>
    <recommendedName>
        <fullName evidence="3">KEOPS complex Pcc1-like subunit</fullName>
    </recommendedName>
</protein>
<evidence type="ECO:0008006" key="3">
    <source>
        <dbReference type="Google" id="ProtNLM"/>
    </source>
</evidence>
<dbReference type="eggNOG" id="arCOG01354">
    <property type="taxonomic scope" value="Archaea"/>
</dbReference>
<reference evidence="1 2" key="1">
    <citation type="journal article" date="2011" name="J. Bacteriol.">
        <title>Complete genome sequence of 'Vulcanisaeta moutnovskia' strain 768-28, a novel member of the hyperthermophilic crenarchaeal genus vulcanisaeta.</title>
        <authorList>
            <person name="Gumerov V.M."/>
            <person name="Mardanov A.V."/>
            <person name="Beletsky A.V."/>
            <person name="Prokofeva M.I."/>
            <person name="Bonch-Osmolovskaya E.A."/>
            <person name="Ravin N.V."/>
            <person name="Skryabin K.G."/>
        </authorList>
    </citation>
    <scope>NUCLEOTIDE SEQUENCE [LARGE SCALE GENOMIC DNA]</scope>
    <source>
        <strain evidence="1 2">768-28</strain>
    </source>
</reference>
<gene>
    <name evidence="1" type="ordered locus">VMUT_0392</name>
</gene>
<dbReference type="OrthoDB" id="27747at2157"/>
<dbReference type="RefSeq" id="WP_013603768.1">
    <property type="nucleotide sequence ID" value="NC_015151.1"/>
</dbReference>
<dbReference type="GeneID" id="10288044"/>
<dbReference type="Proteomes" id="UP000007485">
    <property type="component" value="Chromosome"/>
</dbReference>
<evidence type="ECO:0000313" key="1">
    <source>
        <dbReference type="EMBL" id="ADY00605.1"/>
    </source>
</evidence>
<evidence type="ECO:0000313" key="2">
    <source>
        <dbReference type="Proteomes" id="UP000007485"/>
    </source>
</evidence>
<organism evidence="1 2">
    <name type="scientific">Vulcanisaeta moutnovskia (strain 768-28)</name>
    <dbReference type="NCBI Taxonomy" id="985053"/>
    <lineage>
        <taxon>Archaea</taxon>
        <taxon>Thermoproteota</taxon>
        <taxon>Thermoprotei</taxon>
        <taxon>Thermoproteales</taxon>
        <taxon>Thermoproteaceae</taxon>
        <taxon>Vulcanisaeta</taxon>
    </lineage>
</organism>
<dbReference type="KEGG" id="vmo:VMUT_0392"/>
<dbReference type="HOGENOM" id="CLU_2476217_0_0_2"/>